<dbReference type="KEGG" id="gfs:119632563"/>
<dbReference type="RefSeq" id="XP_037881450.1">
    <property type="nucleotide sequence ID" value="XM_038025522.1"/>
</dbReference>
<evidence type="ECO:0000313" key="4">
    <source>
        <dbReference type="RefSeq" id="XP_037881450.1"/>
    </source>
</evidence>
<gene>
    <name evidence="4" type="primary">LOC119632563</name>
</gene>
<evidence type="ECO:0000256" key="1">
    <source>
        <dbReference type="ARBA" id="ARBA00009686"/>
    </source>
</evidence>
<name>A0A8U0W8N5_9MUSC</name>
<dbReference type="Proteomes" id="UP000092443">
    <property type="component" value="Unplaced"/>
</dbReference>
<dbReference type="InterPro" id="IPR024253">
    <property type="entry name" value="Phosducin_thioredoxin-like_dom"/>
</dbReference>
<keyword evidence="3" id="KW-1185">Reference proteome</keyword>
<dbReference type="InterPro" id="IPR036249">
    <property type="entry name" value="Thioredoxin-like_sf"/>
</dbReference>
<evidence type="ECO:0000313" key="3">
    <source>
        <dbReference type="Proteomes" id="UP000092443"/>
    </source>
</evidence>
<accession>A0A8U0W8N5</accession>
<dbReference type="CDD" id="cd02989">
    <property type="entry name" value="Phd_like_TxnDC9"/>
    <property type="match status" value="1"/>
</dbReference>
<dbReference type="GeneID" id="119632563"/>
<reference evidence="4" key="1">
    <citation type="submission" date="2025-08" db="UniProtKB">
        <authorList>
            <consortium name="RefSeq"/>
        </authorList>
    </citation>
    <scope>IDENTIFICATION</scope>
    <source>
        <tissue evidence="4">Whole body pupa</tissue>
    </source>
</reference>
<dbReference type="SUPFAM" id="SSF52833">
    <property type="entry name" value="Thioredoxin-like"/>
    <property type="match status" value="1"/>
</dbReference>
<protein>
    <submittedName>
        <fullName evidence="4">Thioredoxin domain-containing protein 9-like</fullName>
    </submittedName>
</protein>
<comment type="similarity">
    <text evidence="1">Belongs to the phosducin family.</text>
</comment>
<evidence type="ECO:0000259" key="2">
    <source>
        <dbReference type="Pfam" id="PF02114"/>
    </source>
</evidence>
<sequence>MCPGRKNLAIDENTWKETLVQAPGKLIDGEHNHLDNLHTDNLVVMRKRGVQHKRELRKRKQKWLQNGHGTYSQLADEDEFFESSEKSPDIVCHFYRDGNARCRVIDNHLKVLAGKHIEAKFCKVNVEKSPFLSQRLRMKVIPTIVVIKNGKIKDFIVGFTDLGNCENFSTGMVEWRLAQSGIINYKGDLMTPPIMKRKFVKNRAQMNMRGGYEPDDSETDSDD</sequence>
<feature type="domain" description="Phosducin" evidence="2">
    <location>
        <begin position="50"/>
        <end position="186"/>
    </location>
</feature>
<dbReference type="AlphaFoldDB" id="A0A8U0W8N5"/>
<organism evidence="3 4">
    <name type="scientific">Glossina fuscipes</name>
    <dbReference type="NCBI Taxonomy" id="7396"/>
    <lineage>
        <taxon>Eukaryota</taxon>
        <taxon>Metazoa</taxon>
        <taxon>Ecdysozoa</taxon>
        <taxon>Arthropoda</taxon>
        <taxon>Hexapoda</taxon>
        <taxon>Insecta</taxon>
        <taxon>Pterygota</taxon>
        <taxon>Neoptera</taxon>
        <taxon>Endopterygota</taxon>
        <taxon>Diptera</taxon>
        <taxon>Brachycera</taxon>
        <taxon>Muscomorpha</taxon>
        <taxon>Hippoboscoidea</taxon>
        <taxon>Glossinidae</taxon>
        <taxon>Glossina</taxon>
    </lineage>
</organism>
<dbReference type="PANTHER" id="PTHR21148">
    <property type="entry name" value="THIOREDOXIN DOMAIN-CONTAINING PROTEIN 9"/>
    <property type="match status" value="1"/>
</dbReference>
<proteinExistence type="inferred from homology"/>
<dbReference type="Pfam" id="PF02114">
    <property type="entry name" value="Phosducin"/>
    <property type="match status" value="1"/>
</dbReference>
<dbReference type="Gene3D" id="3.40.30.10">
    <property type="entry name" value="Glutaredoxin"/>
    <property type="match status" value="1"/>
</dbReference>